<dbReference type="InterPro" id="IPR043502">
    <property type="entry name" value="DNA/RNA_pol_sf"/>
</dbReference>
<evidence type="ECO:0000256" key="1">
    <source>
        <dbReference type="SAM" id="MobiDB-lite"/>
    </source>
</evidence>
<protein>
    <submittedName>
        <fullName evidence="3">Retrotransposon nucleocapsid protein</fullName>
    </submittedName>
</protein>
<dbReference type="Pfam" id="PF00078">
    <property type="entry name" value="RVT_1"/>
    <property type="match status" value="1"/>
</dbReference>
<feature type="region of interest" description="Disordered" evidence="1">
    <location>
        <begin position="114"/>
        <end position="201"/>
    </location>
</feature>
<dbReference type="Gene3D" id="2.40.70.10">
    <property type="entry name" value="Acid Proteases"/>
    <property type="match status" value="1"/>
</dbReference>
<dbReference type="PANTHER" id="PTHR24559">
    <property type="entry name" value="TRANSPOSON TY3-I GAG-POL POLYPROTEIN"/>
    <property type="match status" value="1"/>
</dbReference>
<dbReference type="SUPFAM" id="SSF56672">
    <property type="entry name" value="DNA/RNA polymerases"/>
    <property type="match status" value="1"/>
</dbReference>
<dbReference type="RefSeq" id="XP_067920632.1">
    <property type="nucleotide sequence ID" value="XM_068067392.1"/>
</dbReference>
<feature type="domain" description="Reverse transcriptase" evidence="2">
    <location>
        <begin position="684"/>
        <end position="864"/>
    </location>
</feature>
<feature type="compositionally biased region" description="Basic and acidic residues" evidence="1">
    <location>
        <begin position="148"/>
        <end position="170"/>
    </location>
</feature>
<dbReference type="SUPFAM" id="SSF50630">
    <property type="entry name" value="Acid proteases"/>
    <property type="match status" value="1"/>
</dbReference>
<feature type="region of interest" description="Disordered" evidence="1">
    <location>
        <begin position="400"/>
        <end position="428"/>
    </location>
</feature>
<comment type="caution">
    <text evidence="3">The sequence shown here is derived from an EMBL/GenBank/DDBJ whole genome shotgun (WGS) entry which is preliminary data.</text>
</comment>
<evidence type="ECO:0000313" key="3">
    <source>
        <dbReference type="EMBL" id="PHJ18929.1"/>
    </source>
</evidence>
<accession>A0A2C6KP77</accession>
<dbReference type="InterPro" id="IPR043128">
    <property type="entry name" value="Rev_trsase/Diguanyl_cyclase"/>
</dbReference>
<dbReference type="Gene3D" id="3.10.10.10">
    <property type="entry name" value="HIV Type 1 Reverse Transcriptase, subunit A, domain 1"/>
    <property type="match status" value="1"/>
</dbReference>
<keyword evidence="4" id="KW-1185">Reference proteome</keyword>
<dbReference type="EMBL" id="MIGC01003770">
    <property type="protein sequence ID" value="PHJ18929.1"/>
    <property type="molecule type" value="Genomic_DNA"/>
</dbReference>
<dbReference type="Proteomes" id="UP000221165">
    <property type="component" value="Unassembled WGS sequence"/>
</dbReference>
<feature type="compositionally biased region" description="Basic and acidic residues" evidence="1">
    <location>
        <begin position="410"/>
        <end position="422"/>
    </location>
</feature>
<feature type="compositionally biased region" description="Basic and acidic residues" evidence="1">
    <location>
        <begin position="180"/>
        <end position="199"/>
    </location>
</feature>
<dbReference type="GeneID" id="94430603"/>
<dbReference type="OrthoDB" id="2013610at2759"/>
<dbReference type="Gene3D" id="3.30.70.270">
    <property type="match status" value="1"/>
</dbReference>
<dbReference type="CDD" id="cd00303">
    <property type="entry name" value="retropepsin_like"/>
    <property type="match status" value="1"/>
</dbReference>
<evidence type="ECO:0000259" key="2">
    <source>
        <dbReference type="PROSITE" id="PS50878"/>
    </source>
</evidence>
<dbReference type="Pfam" id="PF13650">
    <property type="entry name" value="Asp_protease_2"/>
    <property type="match status" value="1"/>
</dbReference>
<gene>
    <name evidence="3" type="ORF">CSUI_007243</name>
</gene>
<dbReference type="VEuPathDB" id="ToxoDB:CSUI_007243"/>
<dbReference type="InterPro" id="IPR000477">
    <property type="entry name" value="RT_dom"/>
</dbReference>
<dbReference type="Pfam" id="PF17919">
    <property type="entry name" value="RT_RNaseH_2"/>
    <property type="match status" value="1"/>
</dbReference>
<dbReference type="InterPro" id="IPR053134">
    <property type="entry name" value="RNA-dir_DNA_polymerase"/>
</dbReference>
<proteinExistence type="predicted"/>
<evidence type="ECO:0000313" key="4">
    <source>
        <dbReference type="Proteomes" id="UP000221165"/>
    </source>
</evidence>
<reference evidence="3 4" key="1">
    <citation type="journal article" date="2017" name="Int. J. Parasitol.">
        <title>The genome of the protozoan parasite Cystoisospora suis and a reverse vaccinology approach to identify vaccine candidates.</title>
        <authorList>
            <person name="Palmieri N."/>
            <person name="Shrestha A."/>
            <person name="Ruttkowski B."/>
            <person name="Beck T."/>
            <person name="Vogl C."/>
            <person name="Tomley F."/>
            <person name="Blake D.P."/>
            <person name="Joachim A."/>
        </authorList>
    </citation>
    <scope>NUCLEOTIDE SEQUENCE [LARGE SCALE GENOMIC DNA]</scope>
    <source>
        <strain evidence="3 4">Wien I</strain>
    </source>
</reference>
<dbReference type="AlphaFoldDB" id="A0A2C6KP77"/>
<dbReference type="CDD" id="cd01647">
    <property type="entry name" value="RT_LTR"/>
    <property type="match status" value="1"/>
</dbReference>
<feature type="compositionally biased region" description="Basic and acidic residues" evidence="1">
    <location>
        <begin position="346"/>
        <end position="356"/>
    </location>
</feature>
<dbReference type="PROSITE" id="PS50878">
    <property type="entry name" value="RT_POL"/>
    <property type="match status" value="1"/>
</dbReference>
<organism evidence="3 4">
    <name type="scientific">Cystoisospora suis</name>
    <dbReference type="NCBI Taxonomy" id="483139"/>
    <lineage>
        <taxon>Eukaryota</taxon>
        <taxon>Sar</taxon>
        <taxon>Alveolata</taxon>
        <taxon>Apicomplexa</taxon>
        <taxon>Conoidasida</taxon>
        <taxon>Coccidia</taxon>
        <taxon>Eucoccidiorida</taxon>
        <taxon>Eimeriorina</taxon>
        <taxon>Sarcocystidae</taxon>
        <taxon>Cystoisospora</taxon>
    </lineage>
</organism>
<feature type="compositionally biased region" description="Basic and acidic residues" evidence="1">
    <location>
        <begin position="310"/>
        <end position="333"/>
    </location>
</feature>
<feature type="region of interest" description="Disordered" evidence="1">
    <location>
        <begin position="310"/>
        <end position="381"/>
    </location>
</feature>
<feature type="non-terminal residue" evidence="3">
    <location>
        <position position="1"/>
    </location>
</feature>
<sequence>KQDQEGTIGCNYRLGCLTKRLYEDGDYRGGIEDLYRVQEKKYETWQRGVIAWATERPGKGRNIRRGILRASNQPICTKEPRIVADEELWESETSSFIPRSIPTTAPRSIGTKSVMTAKEERANTVEVESPGVASQRPREPTPIQEEVLQDKDDPLSFTTREIRPQQEHSRPWTPRRGRARGADRGQSRTGSGRESREVGLRPQMTLPKGIGRYDRAVEKEKSSKKEQEMDTAFLRRTLREMNEGGRRGVYSRFHADRELLRRRVKEVLGIELPPTPKPTTRAYAVSEGAQLDPERIFKVPDDDVIMQEKTKGPPEVIEIKSRSKEEESTDIRGQRRRRRAVLREQQLAERQIREMGQRPTVKKPPEPTQGEGENPKQHSLEVEDKVDLQELVGEFEDLRIEPPGESVRTNPDERQVPHERGPPRVGAIQPVTGRNMVKLGDRMPMVMVKMEEKELWALLEPGATRSFIDPKVADDLGESVQELHTPFEFVCAGGTPMIALMIIDNAVLDVDRWSGRHPLFVGRLGYDIILGYDFLTKVGVLWDFRDRTVQFVRENVLSEDKKTPLWQNVLRMRQKQANCVMAAKVSVDELIINAQCVKAYAQTEIGLPSETLKSKGIVLEERFRVLSDSYADVFRELPPGGIAERVQKHHIGNIPGLVLNYRRQLYPMSEERLHKLGESIQTLIERGFIVPSSSPTAAPVFFVEKKGTEDLRLVIDHRDLNKITIKDDYPIPRAHDLTDRLGRAQWFSKLDLTSGYYQVQVAKQDQWKTTFRTRYGTFQFRVMPFGLAGAPSTFQRVMQNTFMKELDEYVVVYLEDVLVYSKTMELHYGHLKVVLQRMRDARLFVGLSKCELVTQKVQYLGFIIEPGGVGPDPEKVEAIQQWPTELLDRKQLRGFLGMMGSPTIFHLPREESDMTWWPVHTEAVLRLKDTLATVTLLKIYDPDKELTIKTDASKYAIGAVLEQEGQPVAFESKRITCHCLRVDGMKTTNRYKESTNRNRPCNIREKVDSEECDT</sequence>
<dbReference type="InterPro" id="IPR021109">
    <property type="entry name" value="Peptidase_aspartic_dom_sf"/>
</dbReference>
<dbReference type="PANTHER" id="PTHR24559:SF444">
    <property type="entry name" value="REVERSE TRANSCRIPTASE DOMAIN-CONTAINING PROTEIN"/>
    <property type="match status" value="1"/>
</dbReference>
<dbReference type="InterPro" id="IPR041577">
    <property type="entry name" value="RT_RNaseH_2"/>
</dbReference>
<name>A0A2C6KP77_9APIC</name>